<organism evidence="3 4">
    <name type="scientific">Helicobacter mastomyrinus</name>
    <dbReference type="NCBI Taxonomy" id="287948"/>
    <lineage>
        <taxon>Bacteria</taxon>
        <taxon>Pseudomonadati</taxon>
        <taxon>Campylobacterota</taxon>
        <taxon>Epsilonproteobacteria</taxon>
        <taxon>Campylobacterales</taxon>
        <taxon>Helicobacteraceae</taxon>
        <taxon>Helicobacter</taxon>
    </lineage>
</organism>
<dbReference type="SMART" id="SM00060">
    <property type="entry name" value="FN3"/>
    <property type="match status" value="3"/>
</dbReference>
<dbReference type="InterPro" id="IPR013783">
    <property type="entry name" value="Ig-like_fold"/>
</dbReference>
<dbReference type="RefSeq" id="WP_343353964.1">
    <property type="nucleotide sequence ID" value="NZ_CP145316.1"/>
</dbReference>
<evidence type="ECO:0000313" key="3">
    <source>
        <dbReference type="EMBL" id="XAM18659.1"/>
    </source>
</evidence>
<dbReference type="SUPFAM" id="SSF49265">
    <property type="entry name" value="Fibronectin type III"/>
    <property type="match status" value="3"/>
</dbReference>
<dbReference type="InterPro" id="IPR036116">
    <property type="entry name" value="FN3_sf"/>
</dbReference>
<feature type="chain" id="PRO_5045506906" description="Fibronectin type-III domain-containing protein" evidence="1">
    <location>
        <begin position="33"/>
        <end position="421"/>
    </location>
</feature>
<dbReference type="PROSITE" id="PS50853">
    <property type="entry name" value="FN3"/>
    <property type="match status" value="3"/>
</dbReference>
<evidence type="ECO:0000313" key="4">
    <source>
        <dbReference type="Proteomes" id="UP001434737"/>
    </source>
</evidence>
<reference evidence="3 4" key="1">
    <citation type="submission" date="2024-02" db="EMBL/GenBank/DDBJ databases">
        <title>Genome and pathogenicity analysis of Helicobacter mastomyrinus isolated from mice.</title>
        <authorList>
            <person name="Zhu L."/>
        </authorList>
    </citation>
    <scope>NUCLEOTIDE SEQUENCE [LARGE SCALE GENOMIC DNA]</scope>
    <source>
        <strain evidence="3 4">Hm-17</strain>
    </source>
</reference>
<evidence type="ECO:0000259" key="2">
    <source>
        <dbReference type="PROSITE" id="PS50853"/>
    </source>
</evidence>
<dbReference type="PANTHER" id="PTHR46957:SF3">
    <property type="entry name" value="CYTOKINE RECEPTOR"/>
    <property type="match status" value="1"/>
</dbReference>
<dbReference type="PANTHER" id="PTHR46957">
    <property type="entry name" value="CYTOKINE RECEPTOR"/>
    <property type="match status" value="1"/>
</dbReference>
<dbReference type="EMBL" id="CP145316">
    <property type="protein sequence ID" value="XAM18659.1"/>
    <property type="molecule type" value="Genomic_DNA"/>
</dbReference>
<feature type="domain" description="Fibronectin type-III" evidence="2">
    <location>
        <begin position="327"/>
        <end position="421"/>
    </location>
</feature>
<dbReference type="InterPro" id="IPR050713">
    <property type="entry name" value="RTP_Phos/Ushers"/>
</dbReference>
<dbReference type="CDD" id="cd00063">
    <property type="entry name" value="FN3"/>
    <property type="match status" value="3"/>
</dbReference>
<protein>
    <recommendedName>
        <fullName evidence="2">Fibronectin type-III domain-containing protein</fullName>
    </recommendedName>
</protein>
<dbReference type="PROSITE" id="PS51257">
    <property type="entry name" value="PROKAR_LIPOPROTEIN"/>
    <property type="match status" value="1"/>
</dbReference>
<feature type="signal peptide" evidence="1">
    <location>
        <begin position="1"/>
        <end position="32"/>
    </location>
</feature>
<accession>A0ABZ3F675</accession>
<dbReference type="Proteomes" id="UP001434737">
    <property type="component" value="Chromosome"/>
</dbReference>
<keyword evidence="1" id="KW-0732">Signal</keyword>
<feature type="domain" description="Fibronectin type-III" evidence="2">
    <location>
        <begin position="137"/>
        <end position="230"/>
    </location>
</feature>
<name>A0ABZ3F675_9HELI</name>
<proteinExistence type="predicted"/>
<gene>
    <name evidence="3" type="ORF">V3I05_02980</name>
</gene>
<evidence type="ECO:0000256" key="1">
    <source>
        <dbReference type="SAM" id="SignalP"/>
    </source>
</evidence>
<dbReference type="Gene3D" id="2.60.40.10">
    <property type="entry name" value="Immunoglobulins"/>
    <property type="match status" value="4"/>
</dbReference>
<keyword evidence="4" id="KW-1185">Reference proteome</keyword>
<feature type="domain" description="Fibronectin type-III" evidence="2">
    <location>
        <begin position="40"/>
        <end position="135"/>
    </location>
</feature>
<sequence length="421" mass="47282">MIVKTLCSSLKQIGLCAFLSVFLSACFSSFGAKLEEDASLPRLHSVNTLADVSSVGFEWNLLQDENVQGFVIYRSQSGSGKGWQKIATIKNRFATHFYDINLQPQTKYIYAFAILGENNTISPKSEPIHVQTSFIDPVESIFAINNQPRTIKIIYSPHPNPSVDSYLIQRLNKAGEFKTIKTIPHRLSVEYFDKKLKDGETYTYRIIAQSHEGVKSKPSRSVSATTTPQPAPIENIQATTDLPRAITITWQEAPDTQGVSKKYYKISYSTNDKNYKNLATTNQTHYTHKLKEKEDGVSYYYQVVLLGDNGLQGRLSSNPAKGSSLPPPITPKHFEAKVADNKAILSWETPSDERIAGYVVYRKESGLWGQSARFIDIYDNQFIDKEMQAGKRYLYSVASIDKNGIESAPTKEIELFIQGSK</sequence>
<dbReference type="InterPro" id="IPR003961">
    <property type="entry name" value="FN3_dom"/>
</dbReference>